<proteinExistence type="predicted"/>
<protein>
    <submittedName>
        <fullName evidence="9">Uncharacterized protein</fullName>
    </submittedName>
</protein>
<evidence type="ECO:0000256" key="4">
    <source>
        <dbReference type="ARBA" id="ARBA00022833"/>
    </source>
</evidence>
<keyword evidence="3 5" id="KW-0863">Zinc-finger</keyword>
<feature type="non-terminal residue" evidence="9">
    <location>
        <position position="1"/>
    </location>
</feature>
<dbReference type="InterPro" id="IPR011333">
    <property type="entry name" value="SKP1/BTB/POZ_sf"/>
</dbReference>
<feature type="compositionally biased region" description="Low complexity" evidence="6">
    <location>
        <begin position="466"/>
        <end position="476"/>
    </location>
</feature>
<keyword evidence="2" id="KW-0677">Repeat</keyword>
<feature type="compositionally biased region" description="Basic and acidic residues" evidence="6">
    <location>
        <begin position="144"/>
        <end position="200"/>
    </location>
</feature>
<feature type="domain" description="C2H2-type" evidence="8">
    <location>
        <begin position="210"/>
        <end position="237"/>
    </location>
</feature>
<evidence type="ECO:0000256" key="3">
    <source>
        <dbReference type="ARBA" id="ARBA00022771"/>
    </source>
</evidence>
<evidence type="ECO:0000313" key="10">
    <source>
        <dbReference type="Proteomes" id="UP001445076"/>
    </source>
</evidence>
<reference evidence="9 10" key="1">
    <citation type="journal article" date="2024" name="BMC Genomics">
        <title>Genome assembly of redclaw crayfish (Cherax quadricarinatus) provides insights into its immune adaptation and hypoxia tolerance.</title>
        <authorList>
            <person name="Liu Z."/>
            <person name="Zheng J."/>
            <person name="Li H."/>
            <person name="Fang K."/>
            <person name="Wang S."/>
            <person name="He J."/>
            <person name="Zhou D."/>
            <person name="Weng S."/>
            <person name="Chi M."/>
            <person name="Gu Z."/>
            <person name="He J."/>
            <person name="Li F."/>
            <person name="Wang M."/>
        </authorList>
    </citation>
    <scope>NUCLEOTIDE SEQUENCE [LARGE SCALE GENOMIC DNA]</scope>
    <source>
        <strain evidence="9">ZL_2023a</strain>
    </source>
</reference>
<dbReference type="PANTHER" id="PTHR24379">
    <property type="entry name" value="KRAB AND ZINC FINGER DOMAIN-CONTAINING"/>
    <property type="match status" value="1"/>
</dbReference>
<dbReference type="Gene3D" id="3.30.160.60">
    <property type="entry name" value="Classic Zinc Finger"/>
    <property type="match status" value="2"/>
</dbReference>
<gene>
    <name evidence="9" type="ORF">OTU49_005850</name>
</gene>
<dbReference type="InterPro" id="IPR036236">
    <property type="entry name" value="Znf_C2H2_sf"/>
</dbReference>
<dbReference type="SMART" id="SM00225">
    <property type="entry name" value="BTB"/>
    <property type="match status" value="1"/>
</dbReference>
<dbReference type="PROSITE" id="PS50097">
    <property type="entry name" value="BTB"/>
    <property type="match status" value="1"/>
</dbReference>
<dbReference type="SMART" id="SM00355">
    <property type="entry name" value="ZnF_C2H2"/>
    <property type="match status" value="3"/>
</dbReference>
<dbReference type="Pfam" id="PF00651">
    <property type="entry name" value="BTB"/>
    <property type="match status" value="1"/>
</dbReference>
<evidence type="ECO:0000256" key="6">
    <source>
        <dbReference type="SAM" id="MobiDB-lite"/>
    </source>
</evidence>
<feature type="compositionally biased region" description="Polar residues" evidence="6">
    <location>
        <begin position="520"/>
        <end position="529"/>
    </location>
</feature>
<sequence>YVVHKFLLCTCSPYFEELLECVLCEHPVLVLTETSHETLEALLDFMYLGQTDFCSKDLDRLLDLAYEFRIKGLISPKDEADRQKLEKDSVKQELSEVMPDKTTLSKELKNDSVQQELSKVITDDTKSSKGLKRNLVKQELSEVMSDKSTHSESIQEKSDKDGKIGEKDCKANDKDGIVSGENDKGSVKGGKVSDKTKLEERNLKKSPKIYACKNCNKTFGEPVQLEKHMVVHIEEKLLSCPECPYRTLSKVTLSKHILTHVKKKAYSCPYCPDRHCLEKQHVLHQRRMHPKMKVVINESSVPGLGKSLHKKPKVSKNTVKEKVMSPSLPLQKIHKSSESGFSPLQTLESNASNRVSPSPSPTAKALISPNSSASLSLPSKVPEFTRMSPSLPPPSEMAKHTRSNSSPLLPPPAKVRRICRNTTSPSSPSRIQKKSKFSSSSLPPAKVRTSREIISSSSTQKVPKNAGSSTSASSVVGKRKRLSISPSPPLDSSRSSSCSSSSIKSPEYGPSPSPPPSKYVRSTRSNTVAESLRRQSREK</sequence>
<keyword evidence="4" id="KW-0862">Zinc</keyword>
<feature type="compositionally biased region" description="Low complexity" evidence="6">
    <location>
        <begin position="365"/>
        <end position="379"/>
    </location>
</feature>
<evidence type="ECO:0000256" key="2">
    <source>
        <dbReference type="ARBA" id="ARBA00022737"/>
    </source>
</evidence>
<dbReference type="PROSITE" id="PS50157">
    <property type="entry name" value="ZINC_FINGER_C2H2_2"/>
    <property type="match status" value="1"/>
</dbReference>
<dbReference type="GO" id="GO:0008270">
    <property type="term" value="F:zinc ion binding"/>
    <property type="evidence" value="ECO:0007669"/>
    <property type="project" value="UniProtKB-KW"/>
</dbReference>
<evidence type="ECO:0000313" key="9">
    <source>
        <dbReference type="EMBL" id="KAK8734504.1"/>
    </source>
</evidence>
<dbReference type="EMBL" id="JARKIK010000050">
    <property type="protein sequence ID" value="KAK8734504.1"/>
    <property type="molecule type" value="Genomic_DNA"/>
</dbReference>
<organism evidence="9 10">
    <name type="scientific">Cherax quadricarinatus</name>
    <name type="common">Australian red claw crayfish</name>
    <dbReference type="NCBI Taxonomy" id="27406"/>
    <lineage>
        <taxon>Eukaryota</taxon>
        <taxon>Metazoa</taxon>
        <taxon>Ecdysozoa</taxon>
        <taxon>Arthropoda</taxon>
        <taxon>Crustacea</taxon>
        <taxon>Multicrustacea</taxon>
        <taxon>Malacostraca</taxon>
        <taxon>Eumalacostraca</taxon>
        <taxon>Eucarida</taxon>
        <taxon>Decapoda</taxon>
        <taxon>Pleocyemata</taxon>
        <taxon>Astacidea</taxon>
        <taxon>Parastacoidea</taxon>
        <taxon>Parastacidae</taxon>
        <taxon>Cherax</taxon>
    </lineage>
</organism>
<feature type="compositionally biased region" description="Polar residues" evidence="6">
    <location>
        <begin position="420"/>
        <end position="430"/>
    </location>
</feature>
<feature type="region of interest" description="Disordered" evidence="6">
    <location>
        <begin position="141"/>
        <end position="200"/>
    </location>
</feature>
<evidence type="ECO:0000259" key="7">
    <source>
        <dbReference type="PROSITE" id="PS50097"/>
    </source>
</evidence>
<dbReference type="Proteomes" id="UP001445076">
    <property type="component" value="Unassembled WGS sequence"/>
</dbReference>
<keyword evidence="10" id="KW-1185">Reference proteome</keyword>
<dbReference type="PROSITE" id="PS00028">
    <property type="entry name" value="ZINC_FINGER_C2H2_1"/>
    <property type="match status" value="1"/>
</dbReference>
<evidence type="ECO:0000256" key="5">
    <source>
        <dbReference type="PROSITE-ProRule" id="PRU00042"/>
    </source>
</evidence>
<keyword evidence="1" id="KW-0479">Metal-binding</keyword>
<comment type="caution">
    <text evidence="9">The sequence shown here is derived from an EMBL/GenBank/DDBJ whole genome shotgun (WGS) entry which is preliminary data.</text>
</comment>
<dbReference type="PANTHER" id="PTHR24379:SF121">
    <property type="entry name" value="C2H2-TYPE DOMAIN-CONTAINING PROTEIN"/>
    <property type="match status" value="1"/>
</dbReference>
<dbReference type="Gene3D" id="3.30.710.10">
    <property type="entry name" value="Potassium Channel Kv1.1, Chain A"/>
    <property type="match status" value="1"/>
</dbReference>
<feature type="domain" description="BTB" evidence="7">
    <location>
        <begin position="1"/>
        <end position="55"/>
    </location>
</feature>
<accession>A0AAW0X8W7</accession>
<dbReference type="InterPro" id="IPR013087">
    <property type="entry name" value="Znf_C2H2_type"/>
</dbReference>
<evidence type="ECO:0000256" key="1">
    <source>
        <dbReference type="ARBA" id="ARBA00022723"/>
    </source>
</evidence>
<evidence type="ECO:0000259" key="8">
    <source>
        <dbReference type="PROSITE" id="PS50157"/>
    </source>
</evidence>
<dbReference type="SUPFAM" id="SSF57667">
    <property type="entry name" value="beta-beta-alpha zinc fingers"/>
    <property type="match status" value="1"/>
</dbReference>
<name>A0AAW0X8W7_CHEQU</name>
<feature type="region of interest" description="Disordered" evidence="6">
    <location>
        <begin position="299"/>
        <end position="539"/>
    </location>
</feature>
<feature type="compositionally biased region" description="Polar residues" evidence="6">
    <location>
        <begin position="338"/>
        <end position="357"/>
    </location>
</feature>
<dbReference type="SUPFAM" id="SSF54695">
    <property type="entry name" value="POZ domain"/>
    <property type="match status" value="1"/>
</dbReference>
<feature type="compositionally biased region" description="Low complexity" evidence="6">
    <location>
        <begin position="490"/>
        <end position="506"/>
    </location>
</feature>
<dbReference type="AlphaFoldDB" id="A0AAW0X8W7"/>
<dbReference type="InterPro" id="IPR000210">
    <property type="entry name" value="BTB/POZ_dom"/>
</dbReference>